<dbReference type="InterPro" id="IPR014757">
    <property type="entry name" value="Tscrpt_reg_IclR_C"/>
</dbReference>
<evidence type="ECO:0000256" key="1">
    <source>
        <dbReference type="ARBA" id="ARBA00023015"/>
    </source>
</evidence>
<dbReference type="AlphaFoldDB" id="A0A154W8A4"/>
<organism evidence="6 7">
    <name type="scientific">Oceanibaculum pacificum</name>
    <dbReference type="NCBI Taxonomy" id="580166"/>
    <lineage>
        <taxon>Bacteria</taxon>
        <taxon>Pseudomonadati</taxon>
        <taxon>Pseudomonadota</taxon>
        <taxon>Alphaproteobacteria</taxon>
        <taxon>Rhodospirillales</taxon>
        <taxon>Oceanibaculaceae</taxon>
        <taxon>Oceanibaculum</taxon>
    </lineage>
</organism>
<dbReference type="SUPFAM" id="SSF46785">
    <property type="entry name" value="Winged helix' DNA-binding domain"/>
    <property type="match status" value="1"/>
</dbReference>
<dbReference type="PROSITE" id="PS51078">
    <property type="entry name" value="ICLR_ED"/>
    <property type="match status" value="1"/>
</dbReference>
<name>A0A154W8A4_9PROT</name>
<dbReference type="Proteomes" id="UP000076400">
    <property type="component" value="Unassembled WGS sequence"/>
</dbReference>
<evidence type="ECO:0000259" key="4">
    <source>
        <dbReference type="PROSITE" id="PS51077"/>
    </source>
</evidence>
<keyword evidence="3" id="KW-0804">Transcription</keyword>
<dbReference type="PANTHER" id="PTHR30136">
    <property type="entry name" value="HELIX-TURN-HELIX TRANSCRIPTIONAL REGULATOR, ICLR FAMILY"/>
    <property type="match status" value="1"/>
</dbReference>
<evidence type="ECO:0000256" key="2">
    <source>
        <dbReference type="ARBA" id="ARBA00023125"/>
    </source>
</evidence>
<dbReference type="STRING" id="580166.AUP43_06740"/>
<dbReference type="Gene3D" id="3.30.450.40">
    <property type="match status" value="1"/>
</dbReference>
<feature type="domain" description="HTH iclR-type" evidence="4">
    <location>
        <begin position="12"/>
        <end position="74"/>
    </location>
</feature>
<comment type="caution">
    <text evidence="6">The sequence shown here is derived from an EMBL/GenBank/DDBJ whole genome shotgun (WGS) entry which is preliminary data.</text>
</comment>
<dbReference type="SMART" id="SM00346">
    <property type="entry name" value="HTH_ICLR"/>
    <property type="match status" value="1"/>
</dbReference>
<dbReference type="Pfam" id="PF01614">
    <property type="entry name" value="IclR_C"/>
    <property type="match status" value="1"/>
</dbReference>
<accession>A0A154W8A4</accession>
<evidence type="ECO:0000256" key="3">
    <source>
        <dbReference type="ARBA" id="ARBA00023163"/>
    </source>
</evidence>
<proteinExistence type="predicted"/>
<reference evidence="6 7" key="1">
    <citation type="submission" date="2015-12" db="EMBL/GenBank/DDBJ databases">
        <title>Genome sequence of Oceanibaculum pacificum MCCC 1A02656.</title>
        <authorList>
            <person name="Lu L."/>
            <person name="Lai Q."/>
            <person name="Shao Z."/>
            <person name="Qian P."/>
        </authorList>
    </citation>
    <scope>NUCLEOTIDE SEQUENCE [LARGE SCALE GENOMIC DNA]</scope>
    <source>
        <strain evidence="6 7">MCCC 1A02656</strain>
    </source>
</reference>
<dbReference type="GO" id="GO:0045892">
    <property type="term" value="P:negative regulation of DNA-templated transcription"/>
    <property type="evidence" value="ECO:0007669"/>
    <property type="project" value="TreeGrafter"/>
</dbReference>
<dbReference type="InterPro" id="IPR029016">
    <property type="entry name" value="GAF-like_dom_sf"/>
</dbReference>
<dbReference type="InterPro" id="IPR036390">
    <property type="entry name" value="WH_DNA-bd_sf"/>
</dbReference>
<dbReference type="InterPro" id="IPR036388">
    <property type="entry name" value="WH-like_DNA-bd_sf"/>
</dbReference>
<dbReference type="PANTHER" id="PTHR30136:SF24">
    <property type="entry name" value="HTH-TYPE TRANSCRIPTIONAL REPRESSOR ALLR"/>
    <property type="match status" value="1"/>
</dbReference>
<evidence type="ECO:0000313" key="6">
    <source>
        <dbReference type="EMBL" id="KZD09741.1"/>
    </source>
</evidence>
<dbReference type="PROSITE" id="PS51077">
    <property type="entry name" value="HTH_ICLR"/>
    <property type="match status" value="1"/>
</dbReference>
<dbReference type="Pfam" id="PF09339">
    <property type="entry name" value="HTH_IclR"/>
    <property type="match status" value="1"/>
</dbReference>
<gene>
    <name evidence="6" type="ORF">AUP43_06740</name>
</gene>
<evidence type="ECO:0008006" key="8">
    <source>
        <dbReference type="Google" id="ProtNLM"/>
    </source>
</evidence>
<dbReference type="InterPro" id="IPR050707">
    <property type="entry name" value="HTH_MetabolicPath_Reg"/>
</dbReference>
<dbReference type="SUPFAM" id="SSF55781">
    <property type="entry name" value="GAF domain-like"/>
    <property type="match status" value="1"/>
</dbReference>
<dbReference type="RefSeq" id="WP_067554538.1">
    <property type="nucleotide sequence ID" value="NZ_LPXN01000095.1"/>
</dbReference>
<evidence type="ECO:0000313" key="7">
    <source>
        <dbReference type="Proteomes" id="UP000076400"/>
    </source>
</evidence>
<dbReference type="EMBL" id="LPXN01000095">
    <property type="protein sequence ID" value="KZD09741.1"/>
    <property type="molecule type" value="Genomic_DNA"/>
</dbReference>
<keyword evidence="1" id="KW-0805">Transcription regulation</keyword>
<dbReference type="GO" id="GO:0003700">
    <property type="term" value="F:DNA-binding transcription factor activity"/>
    <property type="evidence" value="ECO:0007669"/>
    <property type="project" value="TreeGrafter"/>
</dbReference>
<protein>
    <recommendedName>
        <fullName evidence="8">IclR family transcriptional regulator</fullName>
    </recommendedName>
</protein>
<evidence type="ECO:0000259" key="5">
    <source>
        <dbReference type="PROSITE" id="PS51078"/>
    </source>
</evidence>
<feature type="domain" description="IclR-ED" evidence="5">
    <location>
        <begin position="75"/>
        <end position="258"/>
    </location>
</feature>
<sequence length="262" mass="28270">MNATDREKTAGEAPSDRIFAVIDCVVGNRGPVSITEIASRLDLPNPTVHRIATQLAERGYLKRAMGSKRFVPGPRLTELGLSIVGAAFAADGPHAILLALAQEIKEHCQIGVMSEGRIVYIDAARIVRSVGLQFEPGHSAPLYCTSIGKLYLAGMEDAELFRFLRDVTFERFTPTTICDAKTLLAQIETVRDKGWASTRGELTMGVVGCAVPIFDSFGNMIAGLGTSVPEAHLSFEEIERFIPILRKASQKISAALDIGTPA</sequence>
<dbReference type="InterPro" id="IPR005471">
    <property type="entry name" value="Tscrpt_reg_IclR_N"/>
</dbReference>
<dbReference type="Gene3D" id="1.10.10.10">
    <property type="entry name" value="Winged helix-like DNA-binding domain superfamily/Winged helix DNA-binding domain"/>
    <property type="match status" value="1"/>
</dbReference>
<dbReference type="GO" id="GO:0003677">
    <property type="term" value="F:DNA binding"/>
    <property type="evidence" value="ECO:0007669"/>
    <property type="project" value="UniProtKB-KW"/>
</dbReference>
<keyword evidence="7" id="KW-1185">Reference proteome</keyword>
<keyword evidence="2" id="KW-0238">DNA-binding</keyword>